<dbReference type="InterPro" id="IPR023115">
    <property type="entry name" value="TIF_IF2_dom3"/>
</dbReference>
<dbReference type="Gene3D" id="3.10.20.310">
    <property type="entry name" value="membrane protein fhac"/>
    <property type="match status" value="2"/>
</dbReference>
<dbReference type="Pfam" id="PF07244">
    <property type="entry name" value="POTRA"/>
    <property type="match status" value="2"/>
</dbReference>
<dbReference type="InterPro" id="IPR034746">
    <property type="entry name" value="POTRA"/>
</dbReference>
<dbReference type="InterPro" id="IPR010827">
    <property type="entry name" value="BamA/TamA_POTRA"/>
</dbReference>
<evidence type="ECO:0000313" key="4">
    <source>
        <dbReference type="EMBL" id="SVB58494.1"/>
    </source>
</evidence>
<proteinExistence type="predicted"/>
<dbReference type="AlphaFoldDB" id="A0A382F834"/>
<keyword evidence="2" id="KW-0472">Membrane</keyword>
<comment type="subcellular location">
    <subcellularLocation>
        <location evidence="1">Membrane</location>
    </subcellularLocation>
</comment>
<feature type="non-terminal residue" evidence="4">
    <location>
        <position position="265"/>
    </location>
</feature>
<dbReference type="Gene3D" id="3.40.50.10050">
    <property type="entry name" value="Translation initiation factor IF- 2, domain 3"/>
    <property type="match status" value="1"/>
</dbReference>
<dbReference type="GO" id="GO:0019867">
    <property type="term" value="C:outer membrane"/>
    <property type="evidence" value="ECO:0007669"/>
    <property type="project" value="InterPro"/>
</dbReference>
<feature type="domain" description="POTRA" evidence="3">
    <location>
        <begin position="43"/>
        <end position="115"/>
    </location>
</feature>
<name>A0A382F834_9ZZZZ</name>
<dbReference type="EMBL" id="UINC01048220">
    <property type="protein sequence ID" value="SVB58494.1"/>
    <property type="molecule type" value="Genomic_DNA"/>
</dbReference>
<reference evidence="4" key="1">
    <citation type="submission" date="2018-05" db="EMBL/GenBank/DDBJ databases">
        <authorList>
            <person name="Lanie J.A."/>
            <person name="Ng W.-L."/>
            <person name="Kazmierczak K.M."/>
            <person name="Andrzejewski T.M."/>
            <person name="Davidsen T.M."/>
            <person name="Wayne K.J."/>
            <person name="Tettelin H."/>
            <person name="Glass J.I."/>
            <person name="Rusch D."/>
            <person name="Podicherti R."/>
            <person name="Tsui H.-C.T."/>
            <person name="Winkler M.E."/>
        </authorList>
    </citation>
    <scope>NUCLEOTIDE SEQUENCE</scope>
</reference>
<organism evidence="4">
    <name type="scientific">marine metagenome</name>
    <dbReference type="NCBI Taxonomy" id="408172"/>
    <lineage>
        <taxon>unclassified sequences</taxon>
        <taxon>metagenomes</taxon>
        <taxon>ecological metagenomes</taxon>
    </lineage>
</organism>
<evidence type="ECO:0000256" key="2">
    <source>
        <dbReference type="ARBA" id="ARBA00023136"/>
    </source>
</evidence>
<dbReference type="SUPFAM" id="SSF52156">
    <property type="entry name" value="Initiation factor IF2/eIF5b, domain 3"/>
    <property type="match status" value="1"/>
</dbReference>
<dbReference type="PROSITE" id="PS51779">
    <property type="entry name" value="POTRA"/>
    <property type="match status" value="1"/>
</dbReference>
<protein>
    <recommendedName>
        <fullName evidence="3">POTRA domain-containing protein</fullName>
    </recommendedName>
</protein>
<gene>
    <name evidence="4" type="ORF">METZ01_LOCUS211348</name>
</gene>
<sequence length="265" mass="29392">MAFLIQKSCLIRSLALGCFAVLALALSLAPGNALAQQSPLSGKQIRKITIEGLDKTPESEILGRLQFRIGERYNPEAVEREAAQLFALGKFKRVLGPYESKFEDGVAIRFVVEEKPIVYKVLYLGRDQLSESDFYSSTPSLRLQEGDLFNEYLVEQDRQAIRKKYLDEGFLFVAVDHKIETGKRGAIVTFTISEGSRVQIEQIIFSNNKVDSGDVVELNLIIKADVRGSIEALRNSLIGLSTDEVKVVIIHTAVGAISQEDVQLA</sequence>
<dbReference type="InterPro" id="IPR036925">
    <property type="entry name" value="TIF_IF2_dom3_sf"/>
</dbReference>
<evidence type="ECO:0000259" key="3">
    <source>
        <dbReference type="PROSITE" id="PS51779"/>
    </source>
</evidence>
<evidence type="ECO:0000256" key="1">
    <source>
        <dbReference type="ARBA" id="ARBA00004370"/>
    </source>
</evidence>
<accession>A0A382F834</accession>
<dbReference type="Pfam" id="PF11987">
    <property type="entry name" value="IF-2"/>
    <property type="match status" value="1"/>
</dbReference>